<accession>A0A378C057</accession>
<feature type="domain" description="Signal transduction histidine kinase 5TM receptor LytS transmembrane region" evidence="7">
    <location>
        <begin position="1"/>
        <end position="74"/>
    </location>
</feature>
<dbReference type="GO" id="GO:0005886">
    <property type="term" value="C:plasma membrane"/>
    <property type="evidence" value="ECO:0007669"/>
    <property type="project" value="UniProtKB-SubCell"/>
</dbReference>
<reference evidence="8 9" key="1">
    <citation type="submission" date="2018-06" db="EMBL/GenBank/DDBJ databases">
        <authorList>
            <consortium name="Pathogen Informatics"/>
            <person name="Doyle S."/>
        </authorList>
    </citation>
    <scope>NUCLEOTIDE SEQUENCE [LARGE SCALE GENOMIC DNA]</scope>
    <source>
        <strain evidence="8 9">NCTC5053</strain>
    </source>
</reference>
<dbReference type="EMBL" id="UGMN01000004">
    <property type="protein sequence ID" value="STV56689.1"/>
    <property type="molecule type" value="Genomic_DNA"/>
</dbReference>
<feature type="transmembrane region" description="Helical" evidence="6">
    <location>
        <begin position="55"/>
        <end position="73"/>
    </location>
</feature>
<dbReference type="Proteomes" id="UP000254387">
    <property type="component" value="Unassembled WGS sequence"/>
</dbReference>
<evidence type="ECO:0000256" key="3">
    <source>
        <dbReference type="ARBA" id="ARBA00022692"/>
    </source>
</evidence>
<feature type="transmembrane region" description="Helical" evidence="6">
    <location>
        <begin position="22"/>
        <end position="43"/>
    </location>
</feature>
<keyword evidence="5 6" id="KW-0472">Membrane</keyword>
<comment type="subcellular location">
    <subcellularLocation>
        <location evidence="1">Cell membrane</location>
        <topology evidence="1">Multi-pass membrane protein</topology>
    </subcellularLocation>
</comment>
<evidence type="ECO:0000256" key="4">
    <source>
        <dbReference type="ARBA" id="ARBA00022989"/>
    </source>
</evidence>
<evidence type="ECO:0000256" key="2">
    <source>
        <dbReference type="ARBA" id="ARBA00022475"/>
    </source>
</evidence>
<protein>
    <submittedName>
        <fullName evidence="8">Sensor protein</fullName>
    </submittedName>
</protein>
<dbReference type="GO" id="GO:0071555">
    <property type="term" value="P:cell wall organization"/>
    <property type="evidence" value="ECO:0007669"/>
    <property type="project" value="InterPro"/>
</dbReference>
<name>A0A378C057_KLEPN</name>
<keyword evidence="3 6" id="KW-0812">Transmembrane</keyword>
<keyword evidence="2" id="KW-1003">Cell membrane</keyword>
<dbReference type="AlphaFoldDB" id="A0A378C057"/>
<gene>
    <name evidence="8" type="primary">ypdA_2</name>
    <name evidence="8" type="ORF">NCTC5053_06091</name>
</gene>
<evidence type="ECO:0000256" key="1">
    <source>
        <dbReference type="ARBA" id="ARBA00004651"/>
    </source>
</evidence>
<keyword evidence="4 6" id="KW-1133">Transmembrane helix</keyword>
<dbReference type="InterPro" id="IPR011620">
    <property type="entry name" value="Sig_transdc_His_kinase_LytS_TM"/>
</dbReference>
<proteinExistence type="predicted"/>
<sequence>MVAGLLSGLINRKVAREQRWKIGILAGMMCETLTMILVVVWAPSLSLGVDIVSKIGIPMILGSVCIGFIVLLVQSVEGEKEASAARQAKLALDIATKPCRCFDTLTAILCARFARLSAATLPPTRWRSPIPSTCWPTWASVKPTINATTI</sequence>
<dbReference type="Pfam" id="PF07694">
    <property type="entry name" value="5TM-5TMR_LYT"/>
    <property type="match status" value="1"/>
</dbReference>
<evidence type="ECO:0000313" key="9">
    <source>
        <dbReference type="Proteomes" id="UP000254387"/>
    </source>
</evidence>
<evidence type="ECO:0000256" key="6">
    <source>
        <dbReference type="SAM" id="Phobius"/>
    </source>
</evidence>
<evidence type="ECO:0000256" key="5">
    <source>
        <dbReference type="ARBA" id="ARBA00023136"/>
    </source>
</evidence>
<evidence type="ECO:0000313" key="8">
    <source>
        <dbReference type="EMBL" id="STV56689.1"/>
    </source>
</evidence>
<organism evidence="8 9">
    <name type="scientific">Klebsiella pneumoniae</name>
    <dbReference type="NCBI Taxonomy" id="573"/>
    <lineage>
        <taxon>Bacteria</taxon>
        <taxon>Pseudomonadati</taxon>
        <taxon>Pseudomonadota</taxon>
        <taxon>Gammaproteobacteria</taxon>
        <taxon>Enterobacterales</taxon>
        <taxon>Enterobacteriaceae</taxon>
        <taxon>Klebsiella/Raoultella group</taxon>
        <taxon>Klebsiella</taxon>
        <taxon>Klebsiella pneumoniae complex</taxon>
    </lineage>
</organism>
<evidence type="ECO:0000259" key="7">
    <source>
        <dbReference type="Pfam" id="PF07694"/>
    </source>
</evidence>
<dbReference type="GO" id="GO:0000155">
    <property type="term" value="F:phosphorelay sensor kinase activity"/>
    <property type="evidence" value="ECO:0007669"/>
    <property type="project" value="InterPro"/>
</dbReference>